<dbReference type="Proteomes" id="UP001218188">
    <property type="component" value="Unassembled WGS sequence"/>
</dbReference>
<dbReference type="AlphaFoldDB" id="A0AAD6T948"/>
<organism evidence="1 2">
    <name type="scientific">Mycena alexandri</name>
    <dbReference type="NCBI Taxonomy" id="1745969"/>
    <lineage>
        <taxon>Eukaryota</taxon>
        <taxon>Fungi</taxon>
        <taxon>Dikarya</taxon>
        <taxon>Basidiomycota</taxon>
        <taxon>Agaricomycotina</taxon>
        <taxon>Agaricomycetes</taxon>
        <taxon>Agaricomycetidae</taxon>
        <taxon>Agaricales</taxon>
        <taxon>Marasmiineae</taxon>
        <taxon>Mycenaceae</taxon>
        <taxon>Mycena</taxon>
    </lineage>
</organism>
<protein>
    <submittedName>
        <fullName evidence="1">Uncharacterized protein</fullName>
    </submittedName>
</protein>
<evidence type="ECO:0000313" key="1">
    <source>
        <dbReference type="EMBL" id="KAJ7042046.1"/>
    </source>
</evidence>
<evidence type="ECO:0000313" key="2">
    <source>
        <dbReference type="Proteomes" id="UP001218188"/>
    </source>
</evidence>
<proteinExistence type="predicted"/>
<name>A0AAD6T948_9AGAR</name>
<comment type="caution">
    <text evidence="1">The sequence shown here is derived from an EMBL/GenBank/DDBJ whole genome shotgun (WGS) entry which is preliminary data.</text>
</comment>
<reference evidence="1" key="1">
    <citation type="submission" date="2023-03" db="EMBL/GenBank/DDBJ databases">
        <title>Massive genome expansion in bonnet fungi (Mycena s.s.) driven by repeated elements and novel gene families across ecological guilds.</title>
        <authorList>
            <consortium name="Lawrence Berkeley National Laboratory"/>
            <person name="Harder C.B."/>
            <person name="Miyauchi S."/>
            <person name="Viragh M."/>
            <person name="Kuo A."/>
            <person name="Thoen E."/>
            <person name="Andreopoulos B."/>
            <person name="Lu D."/>
            <person name="Skrede I."/>
            <person name="Drula E."/>
            <person name="Henrissat B."/>
            <person name="Morin E."/>
            <person name="Kohler A."/>
            <person name="Barry K."/>
            <person name="LaButti K."/>
            <person name="Morin E."/>
            <person name="Salamov A."/>
            <person name="Lipzen A."/>
            <person name="Mereny Z."/>
            <person name="Hegedus B."/>
            <person name="Baldrian P."/>
            <person name="Stursova M."/>
            <person name="Weitz H."/>
            <person name="Taylor A."/>
            <person name="Grigoriev I.V."/>
            <person name="Nagy L.G."/>
            <person name="Martin F."/>
            <person name="Kauserud H."/>
        </authorList>
    </citation>
    <scope>NUCLEOTIDE SEQUENCE</scope>
    <source>
        <strain evidence="1">CBHHK200</strain>
    </source>
</reference>
<keyword evidence="2" id="KW-1185">Reference proteome</keyword>
<gene>
    <name evidence="1" type="ORF">C8F04DRAFT_114999</name>
</gene>
<accession>A0AAD6T948</accession>
<dbReference type="EMBL" id="JARJCM010000014">
    <property type="protein sequence ID" value="KAJ7042046.1"/>
    <property type="molecule type" value="Genomic_DNA"/>
</dbReference>
<sequence>MPQVISNRTIDDESGDSVSGALPTYIPASFWRLGPTCPDCAVRPDQSLAFNRTWHDNSQFPGNQPVSLSLDFVGTAIYVFCIVPPIETNVISRYSLTFSLDDGASQGTFLYSPTSNTDFLYNVSVVSLPSLANKAHKLLVSTDDEVNGSIFLFDYAVYTCVQVTFSLFAI</sequence>